<proteinExistence type="predicted"/>
<sequence>MHLSLLYFILSFALAIVAIPVKSGSVDEDGSRARCGVVAFQPDGRVWLVDSKKEGYILPKGGYDSYKDGGWEDCVIREAREEAGVVIDRGSIQYLNVDDGATRWFKGTVVSHGARTDPELASRRQPIAVTVEDAWRWLGAGDQRKKAGMRSALHAAT</sequence>
<keyword evidence="4" id="KW-1185">Reference proteome</keyword>
<evidence type="ECO:0000313" key="3">
    <source>
        <dbReference type="EMBL" id="KAK2035587.1"/>
    </source>
</evidence>
<evidence type="ECO:0000259" key="2">
    <source>
        <dbReference type="PROSITE" id="PS51462"/>
    </source>
</evidence>
<accession>A0AAD9HW57</accession>
<evidence type="ECO:0000256" key="1">
    <source>
        <dbReference type="SAM" id="SignalP"/>
    </source>
</evidence>
<keyword evidence="1" id="KW-0732">Signal</keyword>
<comment type="caution">
    <text evidence="3">The sequence shown here is derived from an EMBL/GenBank/DDBJ whole genome shotgun (WGS) entry which is preliminary data.</text>
</comment>
<feature type="signal peptide" evidence="1">
    <location>
        <begin position="1"/>
        <end position="18"/>
    </location>
</feature>
<dbReference type="InterPro" id="IPR015797">
    <property type="entry name" value="NUDIX_hydrolase-like_dom_sf"/>
</dbReference>
<dbReference type="Proteomes" id="UP001232148">
    <property type="component" value="Unassembled WGS sequence"/>
</dbReference>
<gene>
    <name evidence="3" type="ORF">LX32DRAFT_678405</name>
</gene>
<dbReference type="EMBL" id="MU842808">
    <property type="protein sequence ID" value="KAK2035587.1"/>
    <property type="molecule type" value="Genomic_DNA"/>
</dbReference>
<organism evidence="3 4">
    <name type="scientific">Colletotrichum zoysiae</name>
    <dbReference type="NCBI Taxonomy" id="1216348"/>
    <lineage>
        <taxon>Eukaryota</taxon>
        <taxon>Fungi</taxon>
        <taxon>Dikarya</taxon>
        <taxon>Ascomycota</taxon>
        <taxon>Pezizomycotina</taxon>
        <taxon>Sordariomycetes</taxon>
        <taxon>Hypocreomycetidae</taxon>
        <taxon>Glomerellales</taxon>
        <taxon>Glomerellaceae</taxon>
        <taxon>Colletotrichum</taxon>
        <taxon>Colletotrichum graminicola species complex</taxon>
    </lineage>
</organism>
<evidence type="ECO:0000313" key="4">
    <source>
        <dbReference type="Proteomes" id="UP001232148"/>
    </source>
</evidence>
<dbReference type="Pfam" id="PF00293">
    <property type="entry name" value="NUDIX"/>
    <property type="match status" value="1"/>
</dbReference>
<protein>
    <recommendedName>
        <fullName evidence="2">Nudix hydrolase domain-containing protein</fullName>
    </recommendedName>
</protein>
<dbReference type="AlphaFoldDB" id="A0AAD9HW57"/>
<feature type="domain" description="Nudix hydrolase" evidence="2">
    <location>
        <begin position="30"/>
        <end position="157"/>
    </location>
</feature>
<feature type="chain" id="PRO_5041945918" description="Nudix hydrolase domain-containing protein" evidence="1">
    <location>
        <begin position="19"/>
        <end position="157"/>
    </location>
</feature>
<name>A0AAD9HW57_9PEZI</name>
<dbReference type="Gene3D" id="3.90.79.10">
    <property type="entry name" value="Nucleoside Triphosphate Pyrophosphohydrolase"/>
    <property type="match status" value="1"/>
</dbReference>
<dbReference type="PROSITE" id="PS51462">
    <property type="entry name" value="NUDIX"/>
    <property type="match status" value="1"/>
</dbReference>
<dbReference type="SUPFAM" id="SSF55811">
    <property type="entry name" value="Nudix"/>
    <property type="match status" value="1"/>
</dbReference>
<dbReference type="InterPro" id="IPR000086">
    <property type="entry name" value="NUDIX_hydrolase_dom"/>
</dbReference>
<reference evidence="3" key="1">
    <citation type="submission" date="2021-06" db="EMBL/GenBank/DDBJ databases">
        <title>Comparative genomics, transcriptomics and evolutionary studies reveal genomic signatures of adaptation to plant cell wall in hemibiotrophic fungi.</title>
        <authorList>
            <consortium name="DOE Joint Genome Institute"/>
            <person name="Baroncelli R."/>
            <person name="Diaz J.F."/>
            <person name="Benocci T."/>
            <person name="Peng M."/>
            <person name="Battaglia E."/>
            <person name="Haridas S."/>
            <person name="Andreopoulos W."/>
            <person name="Labutti K."/>
            <person name="Pangilinan J."/>
            <person name="Floch G.L."/>
            <person name="Makela M.R."/>
            <person name="Henrissat B."/>
            <person name="Grigoriev I.V."/>
            <person name="Crouch J.A."/>
            <person name="De Vries R.P."/>
            <person name="Sukno S.A."/>
            <person name="Thon M.R."/>
        </authorList>
    </citation>
    <scope>NUCLEOTIDE SEQUENCE</scope>
    <source>
        <strain evidence="3">MAFF235873</strain>
    </source>
</reference>